<feature type="transmembrane region" description="Helical" evidence="5">
    <location>
        <begin position="194"/>
        <end position="220"/>
    </location>
</feature>
<name>A0A0G0QPT7_9BACT</name>
<dbReference type="InterPro" id="IPR051533">
    <property type="entry name" value="WaaL-like"/>
</dbReference>
<evidence type="ECO:0000313" key="8">
    <source>
        <dbReference type="Proteomes" id="UP000034690"/>
    </source>
</evidence>
<protein>
    <recommendedName>
        <fullName evidence="6">O-antigen ligase-related domain-containing protein</fullName>
    </recommendedName>
</protein>
<keyword evidence="2 5" id="KW-0812">Transmembrane</keyword>
<evidence type="ECO:0000313" key="7">
    <source>
        <dbReference type="EMBL" id="KKR12425.1"/>
    </source>
</evidence>
<feature type="transmembrane region" description="Helical" evidence="5">
    <location>
        <begin position="343"/>
        <end position="359"/>
    </location>
</feature>
<comment type="caution">
    <text evidence="7">The sequence shown here is derived from an EMBL/GenBank/DDBJ whole genome shotgun (WGS) entry which is preliminary data.</text>
</comment>
<evidence type="ECO:0000259" key="6">
    <source>
        <dbReference type="Pfam" id="PF04932"/>
    </source>
</evidence>
<feature type="transmembrane region" description="Helical" evidence="5">
    <location>
        <begin position="226"/>
        <end position="244"/>
    </location>
</feature>
<dbReference type="EMBL" id="LBWQ01000027">
    <property type="protein sequence ID" value="KKR12425.1"/>
    <property type="molecule type" value="Genomic_DNA"/>
</dbReference>
<reference evidence="7 8" key="1">
    <citation type="journal article" date="2015" name="Nature">
        <title>rRNA introns, odd ribosomes, and small enigmatic genomes across a large radiation of phyla.</title>
        <authorList>
            <person name="Brown C.T."/>
            <person name="Hug L.A."/>
            <person name="Thomas B.C."/>
            <person name="Sharon I."/>
            <person name="Castelle C.J."/>
            <person name="Singh A."/>
            <person name="Wilkins M.J."/>
            <person name="Williams K.H."/>
            <person name="Banfield J.F."/>
        </authorList>
    </citation>
    <scope>NUCLEOTIDE SEQUENCE [LARGE SCALE GENOMIC DNA]</scope>
</reference>
<feature type="transmembrane region" description="Helical" evidence="5">
    <location>
        <begin position="116"/>
        <end position="137"/>
    </location>
</feature>
<feature type="domain" description="O-antigen ligase-related" evidence="6">
    <location>
        <begin position="193"/>
        <end position="328"/>
    </location>
</feature>
<comment type="subcellular location">
    <subcellularLocation>
        <location evidence="1">Membrane</location>
        <topology evidence="1">Multi-pass membrane protein</topology>
    </subcellularLocation>
</comment>
<evidence type="ECO:0000256" key="2">
    <source>
        <dbReference type="ARBA" id="ARBA00022692"/>
    </source>
</evidence>
<dbReference type="GO" id="GO:0016020">
    <property type="term" value="C:membrane"/>
    <property type="evidence" value="ECO:0007669"/>
    <property type="project" value="UniProtKB-SubCell"/>
</dbReference>
<proteinExistence type="predicted"/>
<evidence type="ECO:0000256" key="3">
    <source>
        <dbReference type="ARBA" id="ARBA00022989"/>
    </source>
</evidence>
<gene>
    <name evidence="7" type="ORF">UT40_C0027G0005</name>
</gene>
<feature type="transmembrane region" description="Helical" evidence="5">
    <location>
        <begin position="59"/>
        <end position="78"/>
    </location>
</feature>
<dbReference type="Proteomes" id="UP000034690">
    <property type="component" value="Unassembled WGS sequence"/>
</dbReference>
<evidence type="ECO:0000256" key="4">
    <source>
        <dbReference type="ARBA" id="ARBA00023136"/>
    </source>
</evidence>
<sequence length="383" mass="42843">MGITKGLNCQNVFIFLFLAVFPFGQVIRIGNLQPLDLIVGLAALYTVVKKLAPPKAYRYLGAFLLFALSSWIVSVFIFRQAEVLYGLLYLTRLTAYYFFGIYVWNFAKKWKDGKNLLTDSLLAVSVVSAILGWIQFFTVPDIKPFFSAGWDMHLFRLVGTFLDPTFLGLVIVFGLLASLVRLLETKSKKNLATFLFLLVSLAFTYSRASYLALLAGLIVIALHKNILKKIMIFVVILTPLLLLLPTSRNHSIELFRTFSAVAKIENYKTTLQIFSESPIFGVGYNNMCIAYQKYIGVQPFTSHACSGSDSSLLFILTTTGIAGFMAFVSSIGKIIKSLQKSSYLILLTSASAALLVHSLFSNSMFYPWIMGYMVILLTLNLRE</sequence>
<feature type="transmembrane region" description="Helical" evidence="5">
    <location>
        <begin position="12"/>
        <end position="29"/>
    </location>
</feature>
<dbReference type="Pfam" id="PF04932">
    <property type="entry name" value="Wzy_C"/>
    <property type="match status" value="1"/>
</dbReference>
<dbReference type="AlphaFoldDB" id="A0A0G0QPT7"/>
<keyword evidence="3 5" id="KW-1133">Transmembrane helix</keyword>
<feature type="transmembrane region" description="Helical" evidence="5">
    <location>
        <begin position="312"/>
        <end position="331"/>
    </location>
</feature>
<organism evidence="7 8">
    <name type="scientific">Candidatus Woesebacteria bacterium GW2011_GWA1_39_21b</name>
    <dbReference type="NCBI Taxonomy" id="1618551"/>
    <lineage>
        <taxon>Bacteria</taxon>
        <taxon>Candidatus Woeseibacteriota</taxon>
    </lineage>
</organism>
<evidence type="ECO:0000256" key="5">
    <source>
        <dbReference type="SAM" id="Phobius"/>
    </source>
</evidence>
<dbReference type="InterPro" id="IPR007016">
    <property type="entry name" value="O-antigen_ligase-rel_domated"/>
</dbReference>
<feature type="transmembrane region" description="Helical" evidence="5">
    <location>
        <begin position="157"/>
        <end position="182"/>
    </location>
</feature>
<feature type="transmembrane region" description="Helical" evidence="5">
    <location>
        <begin position="84"/>
        <end position="104"/>
    </location>
</feature>
<accession>A0A0G0QPT7</accession>
<keyword evidence="4 5" id="KW-0472">Membrane</keyword>
<feature type="transmembrane region" description="Helical" evidence="5">
    <location>
        <begin position="365"/>
        <end position="381"/>
    </location>
</feature>
<dbReference type="PANTHER" id="PTHR37422:SF13">
    <property type="entry name" value="LIPOPOLYSACCHARIDE BIOSYNTHESIS PROTEIN PA4999-RELATED"/>
    <property type="match status" value="1"/>
</dbReference>
<evidence type="ECO:0000256" key="1">
    <source>
        <dbReference type="ARBA" id="ARBA00004141"/>
    </source>
</evidence>
<dbReference type="PANTHER" id="PTHR37422">
    <property type="entry name" value="TEICHURONIC ACID BIOSYNTHESIS PROTEIN TUAE"/>
    <property type="match status" value="1"/>
</dbReference>